<dbReference type="InterPro" id="IPR052337">
    <property type="entry name" value="SAT4-like"/>
</dbReference>
<evidence type="ECO:0000256" key="4">
    <source>
        <dbReference type="ARBA" id="ARBA00023136"/>
    </source>
</evidence>
<accession>A0ABR1UX56</accession>
<comment type="similarity">
    <text evidence="5">Belongs to the SAT4 family.</text>
</comment>
<organism evidence="9 10">
    <name type="scientific">Apiospora saccharicola</name>
    <dbReference type="NCBI Taxonomy" id="335842"/>
    <lineage>
        <taxon>Eukaryota</taxon>
        <taxon>Fungi</taxon>
        <taxon>Dikarya</taxon>
        <taxon>Ascomycota</taxon>
        <taxon>Pezizomycotina</taxon>
        <taxon>Sordariomycetes</taxon>
        <taxon>Xylariomycetidae</taxon>
        <taxon>Amphisphaeriales</taxon>
        <taxon>Apiosporaceae</taxon>
        <taxon>Apiospora</taxon>
    </lineage>
</organism>
<feature type="region of interest" description="Disordered" evidence="6">
    <location>
        <begin position="281"/>
        <end position="333"/>
    </location>
</feature>
<protein>
    <recommendedName>
        <fullName evidence="8">Rhodopsin domain-containing protein</fullName>
    </recommendedName>
</protein>
<keyword evidence="3 7" id="KW-1133">Transmembrane helix</keyword>
<keyword evidence="4 7" id="KW-0472">Membrane</keyword>
<feature type="compositionally biased region" description="Polar residues" evidence="6">
    <location>
        <begin position="312"/>
        <end position="324"/>
    </location>
</feature>
<feature type="transmembrane region" description="Helical" evidence="7">
    <location>
        <begin position="6"/>
        <end position="25"/>
    </location>
</feature>
<evidence type="ECO:0000256" key="2">
    <source>
        <dbReference type="ARBA" id="ARBA00022692"/>
    </source>
</evidence>
<dbReference type="Pfam" id="PF20684">
    <property type="entry name" value="Fung_rhodopsin"/>
    <property type="match status" value="1"/>
</dbReference>
<reference evidence="9 10" key="1">
    <citation type="submission" date="2023-01" db="EMBL/GenBank/DDBJ databases">
        <title>Analysis of 21 Apiospora genomes using comparative genomics revels a genus with tremendous synthesis potential of carbohydrate active enzymes and secondary metabolites.</title>
        <authorList>
            <person name="Sorensen T."/>
        </authorList>
    </citation>
    <scope>NUCLEOTIDE SEQUENCE [LARGE SCALE GENOMIC DNA]</scope>
    <source>
        <strain evidence="9 10">CBS 83171</strain>
    </source>
</reference>
<feature type="transmembrane region" description="Helical" evidence="7">
    <location>
        <begin position="37"/>
        <end position="62"/>
    </location>
</feature>
<dbReference type="Proteomes" id="UP001446871">
    <property type="component" value="Unassembled WGS sequence"/>
</dbReference>
<evidence type="ECO:0000256" key="5">
    <source>
        <dbReference type="ARBA" id="ARBA00038359"/>
    </source>
</evidence>
<evidence type="ECO:0000256" key="7">
    <source>
        <dbReference type="SAM" id="Phobius"/>
    </source>
</evidence>
<feature type="transmembrane region" description="Helical" evidence="7">
    <location>
        <begin position="200"/>
        <end position="220"/>
    </location>
</feature>
<feature type="transmembrane region" description="Helical" evidence="7">
    <location>
        <begin position="240"/>
        <end position="262"/>
    </location>
</feature>
<name>A0ABR1UX56_9PEZI</name>
<sequence length="375" mass="41021">MAGILVPITVLVVVACLAVGLRLYTRFGIIRNAGLDEYLIGASLIMSLVWYFLHVGATLHGFGRPMAEIEPHARRWLLKAVWFGPAAWGLSSALCKLSVVWQYRRVFPTPGATRLCNGLMCVLVVYGLFSLFGAVFRCWPVASMWDLPLSGTPGSTARCMNIAVFNYICSGTNILMDLVIFAIPVPLVNRLHISRRQKRALVVVFTFGGFVIIASVIRLIALEQYVTAADPSGPVVRVALWSGIEINISITCACLAVLRPLLSSLFPRLLPSSACSSGASGASGASGRGNLPSCPPSSSYGRPRKEGKQHQQRQLETPSNTVDGGSTDGNGQVLPLRLLQQKLAGEWDRNYYYKVSENPRRPELDMRERDVRVMV</sequence>
<feature type="transmembrane region" description="Helical" evidence="7">
    <location>
        <begin position="115"/>
        <end position="142"/>
    </location>
</feature>
<comment type="caution">
    <text evidence="9">The sequence shown here is derived from an EMBL/GenBank/DDBJ whole genome shotgun (WGS) entry which is preliminary data.</text>
</comment>
<gene>
    <name evidence="9" type="ORF">PG996_008160</name>
</gene>
<evidence type="ECO:0000259" key="8">
    <source>
        <dbReference type="Pfam" id="PF20684"/>
    </source>
</evidence>
<dbReference type="EMBL" id="JAQQWM010000005">
    <property type="protein sequence ID" value="KAK8063508.1"/>
    <property type="molecule type" value="Genomic_DNA"/>
</dbReference>
<evidence type="ECO:0000256" key="1">
    <source>
        <dbReference type="ARBA" id="ARBA00004141"/>
    </source>
</evidence>
<feature type="domain" description="Rhodopsin" evidence="8">
    <location>
        <begin position="21"/>
        <end position="263"/>
    </location>
</feature>
<keyword evidence="2 7" id="KW-0812">Transmembrane</keyword>
<feature type="transmembrane region" description="Helical" evidence="7">
    <location>
        <begin position="82"/>
        <end position="103"/>
    </location>
</feature>
<evidence type="ECO:0000256" key="3">
    <source>
        <dbReference type="ARBA" id="ARBA00022989"/>
    </source>
</evidence>
<proteinExistence type="inferred from homology"/>
<dbReference type="PANTHER" id="PTHR33048:SF47">
    <property type="entry name" value="INTEGRAL MEMBRANE PROTEIN-RELATED"/>
    <property type="match status" value="1"/>
</dbReference>
<comment type="subcellular location">
    <subcellularLocation>
        <location evidence="1">Membrane</location>
        <topology evidence="1">Multi-pass membrane protein</topology>
    </subcellularLocation>
</comment>
<feature type="transmembrane region" description="Helical" evidence="7">
    <location>
        <begin position="162"/>
        <end position="188"/>
    </location>
</feature>
<evidence type="ECO:0000313" key="10">
    <source>
        <dbReference type="Proteomes" id="UP001446871"/>
    </source>
</evidence>
<evidence type="ECO:0000313" key="9">
    <source>
        <dbReference type="EMBL" id="KAK8063508.1"/>
    </source>
</evidence>
<keyword evidence="10" id="KW-1185">Reference proteome</keyword>
<dbReference type="InterPro" id="IPR049326">
    <property type="entry name" value="Rhodopsin_dom_fungi"/>
</dbReference>
<evidence type="ECO:0000256" key="6">
    <source>
        <dbReference type="SAM" id="MobiDB-lite"/>
    </source>
</evidence>
<dbReference type="PANTHER" id="PTHR33048">
    <property type="entry name" value="PTH11-LIKE INTEGRAL MEMBRANE PROTEIN (AFU_ORTHOLOGUE AFUA_5G11245)"/>
    <property type="match status" value="1"/>
</dbReference>